<gene>
    <name evidence="2" type="ORF">Rhe02_02140</name>
</gene>
<proteinExistence type="predicted"/>
<feature type="transmembrane region" description="Helical" evidence="1">
    <location>
        <begin position="200"/>
        <end position="222"/>
    </location>
</feature>
<accession>A0A8J3Q2A0</accession>
<sequence length="283" mass="29743">MMGHGLAPWAHMVLNAVVALGMLAIVPLGLKLTGRFSWWWYAAAVPGAVALWLPRGGFSATLAVGYAIGTVCLIWLVPRVFTIANVATATAYGCLSVASFSLVAERSGYHMMGFELDVLSLTVAHFHYAGFAAALIAGLLTTASENPWGTAASLSVPVGTAVVLVGYFLGDAVELAGAVILTAGMWMVAWLIWRQLRIVLPALLLGGTMLLAVDWAAGHVFAVPHLSVSWMVATHGLANAIGFALCTLLALRKALQLGVSRPHLPAGPMVCHAFQHVEPGKGR</sequence>
<dbReference type="RefSeq" id="WP_239123157.1">
    <property type="nucleotide sequence ID" value="NZ_BONY01000001.1"/>
</dbReference>
<keyword evidence="3" id="KW-1185">Reference proteome</keyword>
<feature type="transmembrane region" description="Helical" evidence="1">
    <location>
        <begin position="38"/>
        <end position="54"/>
    </location>
</feature>
<reference evidence="2" key="1">
    <citation type="submission" date="2021-01" db="EMBL/GenBank/DDBJ databases">
        <title>Whole genome shotgun sequence of Rhizocola hellebori NBRC 109834.</title>
        <authorList>
            <person name="Komaki H."/>
            <person name="Tamura T."/>
        </authorList>
    </citation>
    <scope>NUCLEOTIDE SEQUENCE</scope>
    <source>
        <strain evidence="2">NBRC 109834</strain>
    </source>
</reference>
<name>A0A8J3Q2A0_9ACTN</name>
<feature type="transmembrane region" description="Helical" evidence="1">
    <location>
        <begin position="6"/>
        <end position="26"/>
    </location>
</feature>
<feature type="transmembrane region" description="Helical" evidence="1">
    <location>
        <begin position="84"/>
        <end position="104"/>
    </location>
</feature>
<dbReference type="InterPro" id="IPR025450">
    <property type="entry name" value="YndJ-like"/>
</dbReference>
<organism evidence="2 3">
    <name type="scientific">Rhizocola hellebori</name>
    <dbReference type="NCBI Taxonomy" id="1392758"/>
    <lineage>
        <taxon>Bacteria</taxon>
        <taxon>Bacillati</taxon>
        <taxon>Actinomycetota</taxon>
        <taxon>Actinomycetes</taxon>
        <taxon>Micromonosporales</taxon>
        <taxon>Micromonosporaceae</taxon>
        <taxon>Rhizocola</taxon>
    </lineage>
</organism>
<dbReference type="EMBL" id="BONY01000001">
    <property type="protein sequence ID" value="GIH02147.1"/>
    <property type="molecule type" value="Genomic_DNA"/>
</dbReference>
<feature type="transmembrane region" description="Helical" evidence="1">
    <location>
        <begin position="60"/>
        <end position="77"/>
    </location>
</feature>
<keyword evidence="1" id="KW-0472">Membrane</keyword>
<keyword evidence="1" id="KW-1133">Transmembrane helix</keyword>
<evidence type="ECO:0000313" key="2">
    <source>
        <dbReference type="EMBL" id="GIH02147.1"/>
    </source>
</evidence>
<dbReference type="Pfam" id="PF14158">
    <property type="entry name" value="YndJ"/>
    <property type="match status" value="1"/>
</dbReference>
<dbReference type="Proteomes" id="UP000612899">
    <property type="component" value="Unassembled WGS sequence"/>
</dbReference>
<evidence type="ECO:0000256" key="1">
    <source>
        <dbReference type="SAM" id="Phobius"/>
    </source>
</evidence>
<dbReference type="AlphaFoldDB" id="A0A8J3Q2A0"/>
<feature type="transmembrane region" description="Helical" evidence="1">
    <location>
        <begin position="124"/>
        <end position="141"/>
    </location>
</feature>
<feature type="transmembrane region" description="Helical" evidence="1">
    <location>
        <begin position="148"/>
        <end position="169"/>
    </location>
</feature>
<keyword evidence="1" id="KW-0812">Transmembrane</keyword>
<evidence type="ECO:0000313" key="3">
    <source>
        <dbReference type="Proteomes" id="UP000612899"/>
    </source>
</evidence>
<comment type="caution">
    <text evidence="2">The sequence shown here is derived from an EMBL/GenBank/DDBJ whole genome shotgun (WGS) entry which is preliminary data.</text>
</comment>
<protein>
    <submittedName>
        <fullName evidence="2">Uncharacterized protein</fullName>
    </submittedName>
</protein>
<feature type="transmembrane region" description="Helical" evidence="1">
    <location>
        <begin position="175"/>
        <end position="193"/>
    </location>
</feature>
<feature type="transmembrane region" description="Helical" evidence="1">
    <location>
        <begin position="228"/>
        <end position="251"/>
    </location>
</feature>